<dbReference type="RefSeq" id="WP_394844365.1">
    <property type="nucleotide sequence ID" value="NZ_CP089982.1"/>
</dbReference>
<keyword evidence="1" id="KW-0732">Signal</keyword>
<evidence type="ECO:0000313" key="3">
    <source>
        <dbReference type="Proteomes" id="UP001379533"/>
    </source>
</evidence>
<keyword evidence="3" id="KW-1185">Reference proteome</keyword>
<dbReference type="EMBL" id="CP089982">
    <property type="protein sequence ID" value="WXA93766.1"/>
    <property type="molecule type" value="Genomic_DNA"/>
</dbReference>
<protein>
    <recommendedName>
        <fullName evidence="4">Outer membrane protein beta-barrel domain-containing protein</fullName>
    </recommendedName>
</protein>
<accession>A0ABZ2K4Z4</accession>
<reference evidence="2 3" key="1">
    <citation type="submission" date="2021-12" db="EMBL/GenBank/DDBJ databases">
        <title>Discovery of the Pendulisporaceae a myxobacterial family with distinct sporulation behavior and unique specialized metabolism.</title>
        <authorList>
            <person name="Garcia R."/>
            <person name="Popoff A."/>
            <person name="Bader C.D."/>
            <person name="Loehr J."/>
            <person name="Walesch S."/>
            <person name="Walt C."/>
            <person name="Boldt J."/>
            <person name="Bunk B."/>
            <person name="Haeckl F.J.F.P.J."/>
            <person name="Gunesch A.P."/>
            <person name="Birkelbach J."/>
            <person name="Nuebel U."/>
            <person name="Pietschmann T."/>
            <person name="Bach T."/>
            <person name="Mueller R."/>
        </authorList>
    </citation>
    <scope>NUCLEOTIDE SEQUENCE [LARGE SCALE GENOMIC DNA]</scope>
    <source>
        <strain evidence="2 3">MSr12523</strain>
    </source>
</reference>
<evidence type="ECO:0008006" key="4">
    <source>
        <dbReference type="Google" id="ProtNLM"/>
    </source>
</evidence>
<proteinExistence type="predicted"/>
<organism evidence="2 3">
    <name type="scientific">Pendulispora brunnea</name>
    <dbReference type="NCBI Taxonomy" id="2905690"/>
    <lineage>
        <taxon>Bacteria</taxon>
        <taxon>Pseudomonadati</taxon>
        <taxon>Myxococcota</taxon>
        <taxon>Myxococcia</taxon>
        <taxon>Myxococcales</taxon>
        <taxon>Sorangiineae</taxon>
        <taxon>Pendulisporaceae</taxon>
        <taxon>Pendulispora</taxon>
    </lineage>
</organism>
<evidence type="ECO:0000313" key="2">
    <source>
        <dbReference type="EMBL" id="WXA93766.1"/>
    </source>
</evidence>
<dbReference type="Proteomes" id="UP001379533">
    <property type="component" value="Chromosome"/>
</dbReference>
<gene>
    <name evidence="2" type="ORF">LZC95_45850</name>
</gene>
<name>A0ABZ2K4Z4_9BACT</name>
<evidence type="ECO:0000256" key="1">
    <source>
        <dbReference type="SAM" id="SignalP"/>
    </source>
</evidence>
<feature type="signal peptide" evidence="1">
    <location>
        <begin position="1"/>
        <end position="28"/>
    </location>
</feature>
<sequence>MPKLRTIGSVSAAALLAVFGAGESSAMADDTIKHPGDHPDYKVEIEPHGTLAFANLYGNGYDGSSTGFGAGGRFTIPVVQNGFIPNINNNVGVTFGLDFVHYSCDYRFPGGGKYDCSANFLFFPVAMQWNFFVAERWSVAAEPGLYIYHGFFDDPCKGTGFSCDGPTRTSVQPAFYAVGRYHFNEKTSLTMRIGYPTFSVGVSFFM</sequence>
<feature type="chain" id="PRO_5045781557" description="Outer membrane protein beta-barrel domain-containing protein" evidence="1">
    <location>
        <begin position="29"/>
        <end position="206"/>
    </location>
</feature>